<comment type="caution">
    <text evidence="2">The sequence shown here is derived from an EMBL/GenBank/DDBJ whole genome shotgun (WGS) entry which is preliminary data.</text>
</comment>
<keyword evidence="1" id="KW-1133">Transmembrane helix</keyword>
<feature type="transmembrane region" description="Helical" evidence="1">
    <location>
        <begin position="140"/>
        <end position="164"/>
    </location>
</feature>
<dbReference type="RefSeq" id="WP_207089633.1">
    <property type="nucleotide sequence ID" value="NZ_JAFLQW010000508.1"/>
</dbReference>
<organism evidence="2 3">
    <name type="scientific">Phormidium pseudopriestleyi FRX01</name>
    <dbReference type="NCBI Taxonomy" id="1759528"/>
    <lineage>
        <taxon>Bacteria</taxon>
        <taxon>Bacillati</taxon>
        <taxon>Cyanobacteriota</taxon>
        <taxon>Cyanophyceae</taxon>
        <taxon>Oscillatoriophycideae</taxon>
        <taxon>Oscillatoriales</taxon>
        <taxon>Oscillatoriaceae</taxon>
        <taxon>Phormidium</taxon>
    </lineage>
</organism>
<protein>
    <submittedName>
        <fullName evidence="2">Uncharacterized protein</fullName>
    </submittedName>
</protein>
<keyword evidence="1" id="KW-0812">Transmembrane</keyword>
<keyword evidence="3" id="KW-1185">Reference proteome</keyword>
<gene>
    <name evidence="2" type="ORF">J0895_19310</name>
</gene>
<evidence type="ECO:0000313" key="3">
    <source>
        <dbReference type="Proteomes" id="UP000664844"/>
    </source>
</evidence>
<reference evidence="2 3" key="1">
    <citation type="submission" date="2021-03" db="EMBL/GenBank/DDBJ databases">
        <title>Metabolic Capacity of the Antarctic Cyanobacterium Phormidium pseudopriestleyi that Sustains Oxygenic Photosynthesis in the Presence of Hydrogen Sulfide.</title>
        <authorList>
            <person name="Lumian J.E."/>
            <person name="Jungblut A.D."/>
            <person name="Dillon M.L."/>
            <person name="Hawes I."/>
            <person name="Doran P.T."/>
            <person name="Mackey T.J."/>
            <person name="Dick G.J."/>
            <person name="Grettenberger C.L."/>
            <person name="Sumner D.Y."/>
        </authorList>
    </citation>
    <scope>NUCLEOTIDE SEQUENCE [LARGE SCALE GENOMIC DNA]</scope>
    <source>
        <strain evidence="2 3">FRX01</strain>
    </source>
</reference>
<sequence>MSNLGKNSTNQSDFARHKLPTRIFADNQDLDLIEWLEKSRLDLVQKAKEQEEESHKETGSTDLIENIKQKVKKIFQEWVDQWVIADIQKVSDWLSSHFLAQADQLHGQVFVSEELSKDSQITATVLSGATWINAITNWPILYYAFNNWGTIIALSSTLVLDFLILNWTNNTGTAAASFKRGRFWWSVAGIVAFFFVSMLQSIVAGIGAELINNQDELSNIKAGEIIDEYFQQLAANLQVKKDEYQPDRSKCTQDVDRLEDKELEYNSPERRSVYERAYGQYDERHKDWSKAKGQIPNCPKADLGEIKVNQDQEQLNQSKNQRQELGNVMYLKERLPYRYEQTFTPNGQINSGVVAVQMAVNNFGQKFANWEFDKLGFSIFFLSLSMITSLGALFMTAAYAIKYNTLMSRNPRVEQAITLWLHEIWCSYRERERVNLDNSNTNNASNSTGKDYPMQPYHGFLLSLFIQEFQETGRSNYSVLQQIAQGAQEHPDYVLKLIQYRKLVTEVENSYDIFNEMSIKIIEKLNDLLNEIYAPNQTCSFTTLSKKFESKVQKDFTNLSSALHSLIIAHNNSVKKPFFMDLIGSKFAANWAVNNDNCSDLIAKIDKIWEELNQECNLTFILEELKFANNVGSPQKRDEHSSQAISRCRKVKQQLHELSGYCALLAIRTIDNIQDKIDEARLMPFDSSISLPPS</sequence>
<evidence type="ECO:0000256" key="1">
    <source>
        <dbReference type="SAM" id="Phobius"/>
    </source>
</evidence>
<feature type="transmembrane region" description="Helical" evidence="1">
    <location>
        <begin position="375"/>
        <end position="401"/>
    </location>
</feature>
<dbReference type="EMBL" id="JAFLQW010000508">
    <property type="protein sequence ID" value="MBO0351182.1"/>
    <property type="molecule type" value="Genomic_DNA"/>
</dbReference>
<feature type="transmembrane region" description="Helical" evidence="1">
    <location>
        <begin position="184"/>
        <end position="211"/>
    </location>
</feature>
<proteinExistence type="predicted"/>
<name>A0ABS3FWF3_9CYAN</name>
<dbReference type="Proteomes" id="UP000664844">
    <property type="component" value="Unassembled WGS sequence"/>
</dbReference>
<accession>A0ABS3FWF3</accession>
<evidence type="ECO:0000313" key="2">
    <source>
        <dbReference type="EMBL" id="MBO0351182.1"/>
    </source>
</evidence>
<keyword evidence="1" id="KW-0472">Membrane</keyword>